<dbReference type="AlphaFoldDB" id="A0AAW0DBL2"/>
<evidence type="ECO:0000313" key="1">
    <source>
        <dbReference type="EMBL" id="KAK7050023.1"/>
    </source>
</evidence>
<reference evidence="1 2" key="1">
    <citation type="submission" date="2024-01" db="EMBL/GenBank/DDBJ databases">
        <title>A draft genome for a cacao thread blight-causing isolate of Paramarasmius palmivorus.</title>
        <authorList>
            <person name="Baruah I.K."/>
            <person name="Bukari Y."/>
            <person name="Amoako-Attah I."/>
            <person name="Meinhardt L.W."/>
            <person name="Bailey B.A."/>
            <person name="Cohen S.P."/>
        </authorList>
    </citation>
    <scope>NUCLEOTIDE SEQUENCE [LARGE SCALE GENOMIC DNA]</scope>
    <source>
        <strain evidence="1 2">GH-12</strain>
    </source>
</reference>
<comment type="caution">
    <text evidence="1">The sequence shown here is derived from an EMBL/GenBank/DDBJ whole genome shotgun (WGS) entry which is preliminary data.</text>
</comment>
<name>A0AAW0DBL2_9AGAR</name>
<sequence>MNLPQNIRVPPSYLSLKARVPEIKRPYFSQAVMAVRICEALVMKLGALENQHDAAQLLETTFQLVQAALDKAAGAKKKQDQGITSEISENIAASFERAQKSLEKCFVSFQINEQWATWQGRIQTSKARDEDRSSALEGCLEKSSSFHRENPFKEDEKVEIDLTVKDSWEVIYSRKVTYNISTSSQLGCLLSMEASRERTHYERISSMKTFFTSMAGQRYDLHTKISDIPPNDLKVRSLTLMLCD</sequence>
<accession>A0AAW0DBL2</accession>
<organism evidence="1 2">
    <name type="scientific">Paramarasmius palmivorus</name>
    <dbReference type="NCBI Taxonomy" id="297713"/>
    <lineage>
        <taxon>Eukaryota</taxon>
        <taxon>Fungi</taxon>
        <taxon>Dikarya</taxon>
        <taxon>Basidiomycota</taxon>
        <taxon>Agaricomycotina</taxon>
        <taxon>Agaricomycetes</taxon>
        <taxon>Agaricomycetidae</taxon>
        <taxon>Agaricales</taxon>
        <taxon>Marasmiineae</taxon>
        <taxon>Marasmiaceae</taxon>
        <taxon>Paramarasmius</taxon>
    </lineage>
</organism>
<dbReference type="EMBL" id="JAYKXP010000015">
    <property type="protein sequence ID" value="KAK7050023.1"/>
    <property type="molecule type" value="Genomic_DNA"/>
</dbReference>
<evidence type="ECO:0000313" key="2">
    <source>
        <dbReference type="Proteomes" id="UP001383192"/>
    </source>
</evidence>
<keyword evidence="2" id="KW-1185">Reference proteome</keyword>
<protein>
    <submittedName>
        <fullName evidence="1">Uncharacterized protein</fullName>
    </submittedName>
</protein>
<proteinExistence type="predicted"/>
<gene>
    <name evidence="1" type="ORF">VNI00_005455</name>
</gene>
<dbReference type="Proteomes" id="UP001383192">
    <property type="component" value="Unassembled WGS sequence"/>
</dbReference>